<dbReference type="InterPro" id="IPR011992">
    <property type="entry name" value="EF-hand-dom_pair"/>
</dbReference>
<reference evidence="5" key="2">
    <citation type="submission" date="2015-06" db="UniProtKB">
        <authorList>
            <consortium name="EnsemblMetazoa"/>
        </authorList>
    </citation>
    <scope>IDENTIFICATION</scope>
</reference>
<evidence type="ECO:0000313" key="6">
    <source>
        <dbReference type="Proteomes" id="UP000015104"/>
    </source>
</evidence>
<dbReference type="InterPro" id="IPR018247">
    <property type="entry name" value="EF_Hand_1_Ca_BS"/>
</dbReference>
<keyword evidence="3" id="KW-0472">Membrane</keyword>
<feature type="domain" description="EF-hand" evidence="4">
    <location>
        <begin position="7"/>
        <end position="42"/>
    </location>
</feature>
<keyword evidence="3" id="KW-0812">Transmembrane</keyword>
<accession>T1KIN2</accession>
<feature type="region of interest" description="Disordered" evidence="2">
    <location>
        <begin position="142"/>
        <end position="168"/>
    </location>
</feature>
<dbReference type="Pfam" id="PF00036">
    <property type="entry name" value="EF-hand_1"/>
    <property type="match status" value="1"/>
</dbReference>
<evidence type="ECO:0000259" key="4">
    <source>
        <dbReference type="PROSITE" id="PS50222"/>
    </source>
</evidence>
<dbReference type="CDD" id="cd00051">
    <property type="entry name" value="EFh"/>
    <property type="match status" value="1"/>
</dbReference>
<protein>
    <recommendedName>
        <fullName evidence="4">EF-hand domain-containing protein</fullName>
    </recommendedName>
</protein>
<keyword evidence="3" id="KW-1133">Transmembrane helix</keyword>
<dbReference type="AlphaFoldDB" id="T1KIN2"/>
<dbReference type="InterPro" id="IPR002048">
    <property type="entry name" value="EF_hand_dom"/>
</dbReference>
<keyword evidence="6" id="KW-1185">Reference proteome</keyword>
<dbReference type="SMART" id="SM00054">
    <property type="entry name" value="EFh"/>
    <property type="match status" value="1"/>
</dbReference>
<evidence type="ECO:0000256" key="1">
    <source>
        <dbReference type="ARBA" id="ARBA00022837"/>
    </source>
</evidence>
<feature type="transmembrane region" description="Helical" evidence="3">
    <location>
        <begin position="63"/>
        <end position="91"/>
    </location>
</feature>
<reference evidence="6" key="1">
    <citation type="submission" date="2011-08" db="EMBL/GenBank/DDBJ databases">
        <authorList>
            <person name="Rombauts S."/>
        </authorList>
    </citation>
    <scope>NUCLEOTIDE SEQUENCE</scope>
    <source>
        <strain evidence="6">London</strain>
    </source>
</reference>
<name>T1KIN2_TETUR</name>
<dbReference type="PROSITE" id="PS00018">
    <property type="entry name" value="EF_HAND_1"/>
    <property type="match status" value="1"/>
</dbReference>
<dbReference type="GO" id="GO:0005509">
    <property type="term" value="F:calcium ion binding"/>
    <property type="evidence" value="ECO:0007669"/>
    <property type="project" value="InterPro"/>
</dbReference>
<keyword evidence="1" id="KW-0106">Calcium</keyword>
<dbReference type="Proteomes" id="UP000015104">
    <property type="component" value="Unassembled WGS sequence"/>
</dbReference>
<dbReference type="HOGENOM" id="CLU_1391842_0_0_1"/>
<evidence type="ECO:0000256" key="2">
    <source>
        <dbReference type="SAM" id="MobiDB-lite"/>
    </source>
</evidence>
<evidence type="ECO:0000256" key="3">
    <source>
        <dbReference type="SAM" id="Phobius"/>
    </source>
</evidence>
<organism evidence="5 6">
    <name type="scientific">Tetranychus urticae</name>
    <name type="common">Two-spotted spider mite</name>
    <dbReference type="NCBI Taxonomy" id="32264"/>
    <lineage>
        <taxon>Eukaryota</taxon>
        <taxon>Metazoa</taxon>
        <taxon>Ecdysozoa</taxon>
        <taxon>Arthropoda</taxon>
        <taxon>Chelicerata</taxon>
        <taxon>Arachnida</taxon>
        <taxon>Acari</taxon>
        <taxon>Acariformes</taxon>
        <taxon>Trombidiformes</taxon>
        <taxon>Prostigmata</taxon>
        <taxon>Eleutherengona</taxon>
        <taxon>Raphignathae</taxon>
        <taxon>Tetranychoidea</taxon>
        <taxon>Tetranychidae</taxon>
        <taxon>Tetranychus</taxon>
    </lineage>
</organism>
<dbReference type="SUPFAM" id="SSF47473">
    <property type="entry name" value="EF-hand"/>
    <property type="match status" value="1"/>
</dbReference>
<evidence type="ECO:0000313" key="5">
    <source>
        <dbReference type="EnsemblMetazoa" id="tetur12g01970.1"/>
    </source>
</evidence>
<proteinExistence type="predicted"/>
<dbReference type="Gene3D" id="1.10.238.10">
    <property type="entry name" value="EF-hand"/>
    <property type="match status" value="1"/>
</dbReference>
<dbReference type="PROSITE" id="PS50222">
    <property type="entry name" value="EF_HAND_2"/>
    <property type="match status" value="1"/>
</dbReference>
<dbReference type="EMBL" id="CAEY01000114">
    <property type="status" value="NOT_ANNOTATED_CDS"/>
    <property type="molecule type" value="Genomic_DNA"/>
</dbReference>
<dbReference type="EnsemblMetazoa" id="tetur12g01970.1">
    <property type="protein sequence ID" value="tetur12g01970.1"/>
    <property type="gene ID" value="tetur12g01970"/>
</dbReference>
<sequence>MADQMDGRTNDYEKTFASYDKDGDGTISYNEFGAVMKGLGKNLLFKSFSDRNNLDRQDRSVPIYLNSMVVISVSIAVILVVIVCAIAYVYLNLEEKKAVLQRTGYLSASPSKNFQYISTASTPSHSQPVVSEEGSLTLRYTDSSDRGSYAQKTHNYPTASTSSIHQPSTSSNVFCEADVHCANGDTRSVNFFAFQA</sequence>
<feature type="compositionally biased region" description="Polar residues" evidence="2">
    <location>
        <begin position="150"/>
        <end position="159"/>
    </location>
</feature>